<dbReference type="AlphaFoldDB" id="A0A1Y1KMB8"/>
<dbReference type="SUPFAM" id="SSF53300">
    <property type="entry name" value="vWA-like"/>
    <property type="match status" value="1"/>
</dbReference>
<dbReference type="GO" id="GO:0000055">
    <property type="term" value="P:ribosomal large subunit export from nucleus"/>
    <property type="evidence" value="ECO:0007669"/>
    <property type="project" value="TreeGrafter"/>
</dbReference>
<sequence>MGVEGGKSNVVYCFQPPSNVEAEHAWKKITSVTSSLAQNLSEQLRLVLEPTQTSRLKGDYRTGRRINMRKVIPYIASQFRKDKIWLRRTKPSKREYKIVLAIDDSSSMSDNHSKELAFESVSLISKALTLLESGQLSVLSFGETTRVLHKLVDTFTEKSGANILQNFQFLQQKTCVGKLVDFATEMLNSAQGASSALIAKLLIIVSDGRGIFSEGETYVNQAVRRAKLSNIFMVFVIVDNPNSKSSILDIRMPIFKDGKLLRIESYMDSFPFPFYIILRNINSLPNVLSDALRQWFEVVSNIDKQ</sequence>
<evidence type="ECO:0000256" key="1">
    <source>
        <dbReference type="ARBA" id="ARBA00022741"/>
    </source>
</evidence>
<dbReference type="PANTHER" id="PTHR48103:SF2">
    <property type="entry name" value="MIDASIN"/>
    <property type="match status" value="1"/>
</dbReference>
<dbReference type="GO" id="GO:0005524">
    <property type="term" value="F:ATP binding"/>
    <property type="evidence" value="ECO:0007669"/>
    <property type="project" value="UniProtKB-KW"/>
</dbReference>
<dbReference type="InterPro" id="IPR036465">
    <property type="entry name" value="vWFA_dom_sf"/>
</dbReference>
<feature type="domain" description="VWFA" evidence="3">
    <location>
        <begin position="97"/>
        <end position="292"/>
    </location>
</feature>
<dbReference type="SMART" id="SM00327">
    <property type="entry name" value="VWA"/>
    <property type="match status" value="1"/>
</dbReference>
<protein>
    <recommendedName>
        <fullName evidence="3">VWFA domain-containing protein</fullName>
    </recommendedName>
</protein>
<keyword evidence="1" id="KW-0547">Nucleotide-binding</keyword>
<evidence type="ECO:0000313" key="4">
    <source>
        <dbReference type="EMBL" id="JAV62549.1"/>
    </source>
</evidence>
<dbReference type="PANTHER" id="PTHR48103">
    <property type="entry name" value="MIDASIN-RELATED"/>
    <property type="match status" value="1"/>
</dbReference>
<proteinExistence type="predicted"/>
<dbReference type="EMBL" id="GEZM01078985">
    <property type="protein sequence ID" value="JAV62549.1"/>
    <property type="molecule type" value="Transcribed_RNA"/>
</dbReference>
<reference evidence="4" key="1">
    <citation type="journal article" date="2016" name="Sci. Rep.">
        <title>Molecular characterization of firefly nuptial gifts: a multi-omics approach sheds light on postcopulatory sexual selection.</title>
        <authorList>
            <person name="Al-Wathiqui N."/>
            <person name="Fallon T.R."/>
            <person name="South A."/>
            <person name="Weng J.K."/>
            <person name="Lewis S.M."/>
        </authorList>
    </citation>
    <scope>NUCLEOTIDE SEQUENCE</scope>
</reference>
<evidence type="ECO:0000259" key="3">
    <source>
        <dbReference type="PROSITE" id="PS50234"/>
    </source>
</evidence>
<dbReference type="Pfam" id="PF00092">
    <property type="entry name" value="VWA"/>
    <property type="match status" value="1"/>
</dbReference>
<name>A0A1Y1KMB8_PHOPY</name>
<dbReference type="GO" id="GO:0005634">
    <property type="term" value="C:nucleus"/>
    <property type="evidence" value="ECO:0007669"/>
    <property type="project" value="TreeGrafter"/>
</dbReference>
<dbReference type="PROSITE" id="PS50234">
    <property type="entry name" value="VWFA"/>
    <property type="match status" value="1"/>
</dbReference>
<dbReference type="InterPro" id="IPR002035">
    <property type="entry name" value="VWF_A"/>
</dbReference>
<dbReference type="GO" id="GO:0030687">
    <property type="term" value="C:preribosome, large subunit precursor"/>
    <property type="evidence" value="ECO:0007669"/>
    <property type="project" value="TreeGrafter"/>
</dbReference>
<dbReference type="FunFam" id="3.40.50.410:FF:000028">
    <property type="entry name" value="Midasin"/>
    <property type="match status" value="1"/>
</dbReference>
<accession>A0A1Y1KMB8</accession>
<organism evidence="4">
    <name type="scientific">Photinus pyralis</name>
    <name type="common">Common eastern firefly</name>
    <name type="synonym">Lampyris pyralis</name>
    <dbReference type="NCBI Taxonomy" id="7054"/>
    <lineage>
        <taxon>Eukaryota</taxon>
        <taxon>Metazoa</taxon>
        <taxon>Ecdysozoa</taxon>
        <taxon>Arthropoda</taxon>
        <taxon>Hexapoda</taxon>
        <taxon>Insecta</taxon>
        <taxon>Pterygota</taxon>
        <taxon>Neoptera</taxon>
        <taxon>Endopterygota</taxon>
        <taxon>Coleoptera</taxon>
        <taxon>Polyphaga</taxon>
        <taxon>Elateriformia</taxon>
        <taxon>Elateroidea</taxon>
        <taxon>Lampyridae</taxon>
        <taxon>Lampyrinae</taxon>
        <taxon>Photinus</taxon>
    </lineage>
</organism>
<dbReference type="Gene3D" id="3.40.50.410">
    <property type="entry name" value="von Willebrand factor, type A domain"/>
    <property type="match status" value="1"/>
</dbReference>
<evidence type="ECO:0000256" key="2">
    <source>
        <dbReference type="ARBA" id="ARBA00022840"/>
    </source>
</evidence>
<dbReference type="GO" id="GO:0000027">
    <property type="term" value="P:ribosomal large subunit assembly"/>
    <property type="evidence" value="ECO:0007669"/>
    <property type="project" value="TreeGrafter"/>
</dbReference>
<keyword evidence="2" id="KW-0067">ATP-binding</keyword>